<evidence type="ECO:0000313" key="2">
    <source>
        <dbReference type="EMBL" id="GLJ62829.1"/>
    </source>
</evidence>
<dbReference type="Proteomes" id="UP001142462">
    <property type="component" value="Unassembled WGS sequence"/>
</dbReference>
<keyword evidence="1" id="KW-1133">Transmembrane helix</keyword>
<protein>
    <recommendedName>
        <fullName evidence="4">4-amino-4-deoxy-L-arabinose transferase</fullName>
    </recommendedName>
</protein>
<feature type="transmembrane region" description="Helical" evidence="1">
    <location>
        <begin position="78"/>
        <end position="96"/>
    </location>
</feature>
<dbReference type="InterPro" id="IPR021214">
    <property type="entry name" value="DUF2568"/>
</dbReference>
<feature type="transmembrane region" description="Helical" evidence="1">
    <location>
        <begin position="102"/>
        <end position="119"/>
    </location>
</feature>
<accession>A0A9W6LXG5</accession>
<evidence type="ECO:0000313" key="3">
    <source>
        <dbReference type="Proteomes" id="UP001142462"/>
    </source>
</evidence>
<organism evidence="2 3">
    <name type="scientific">Microbacterium barkeri</name>
    <dbReference type="NCBI Taxonomy" id="33917"/>
    <lineage>
        <taxon>Bacteria</taxon>
        <taxon>Bacillati</taxon>
        <taxon>Actinomycetota</taxon>
        <taxon>Actinomycetes</taxon>
        <taxon>Micrococcales</taxon>
        <taxon>Microbacteriaceae</taxon>
        <taxon>Microbacterium</taxon>
    </lineage>
</organism>
<evidence type="ECO:0000256" key="1">
    <source>
        <dbReference type="SAM" id="Phobius"/>
    </source>
</evidence>
<sequence length="123" mass="12965">MPDSAAPATPGVSPRRITVLDALRFLSELLAIAALAVWGFVAWAFPWSIVVGIAAPALAILVWALFVSPKAVFAVHPFVRAVVELAVFLAATIALWDLGLAWGGIAFGVAAVVIGLLHNRREL</sequence>
<dbReference type="EMBL" id="BSEJ01000018">
    <property type="protein sequence ID" value="GLJ62829.1"/>
    <property type="molecule type" value="Genomic_DNA"/>
</dbReference>
<proteinExistence type="predicted"/>
<feature type="transmembrane region" description="Helical" evidence="1">
    <location>
        <begin position="47"/>
        <end position="66"/>
    </location>
</feature>
<dbReference type="Pfam" id="PF10823">
    <property type="entry name" value="DUF2568"/>
    <property type="match status" value="1"/>
</dbReference>
<reference evidence="2" key="2">
    <citation type="submission" date="2023-01" db="EMBL/GenBank/DDBJ databases">
        <authorList>
            <person name="Sun Q."/>
            <person name="Evtushenko L."/>
        </authorList>
    </citation>
    <scope>NUCLEOTIDE SEQUENCE</scope>
    <source>
        <strain evidence="2">VKM Ac-1020</strain>
    </source>
</reference>
<comment type="caution">
    <text evidence="2">The sequence shown here is derived from an EMBL/GenBank/DDBJ whole genome shotgun (WGS) entry which is preliminary data.</text>
</comment>
<evidence type="ECO:0008006" key="4">
    <source>
        <dbReference type="Google" id="ProtNLM"/>
    </source>
</evidence>
<name>A0A9W6LXG5_9MICO</name>
<keyword evidence="1" id="KW-0812">Transmembrane</keyword>
<dbReference type="RefSeq" id="WP_271174508.1">
    <property type="nucleotide sequence ID" value="NZ_BSEJ01000018.1"/>
</dbReference>
<dbReference type="AlphaFoldDB" id="A0A9W6LXG5"/>
<gene>
    <name evidence="2" type="ORF">GCM10017576_29600</name>
</gene>
<reference evidence="2" key="1">
    <citation type="journal article" date="2014" name="Int. J. Syst. Evol. Microbiol.">
        <title>Complete genome sequence of Corynebacterium casei LMG S-19264T (=DSM 44701T), isolated from a smear-ripened cheese.</title>
        <authorList>
            <consortium name="US DOE Joint Genome Institute (JGI-PGF)"/>
            <person name="Walter F."/>
            <person name="Albersmeier A."/>
            <person name="Kalinowski J."/>
            <person name="Ruckert C."/>
        </authorList>
    </citation>
    <scope>NUCLEOTIDE SEQUENCE</scope>
    <source>
        <strain evidence="2">VKM Ac-1020</strain>
    </source>
</reference>
<keyword evidence="3" id="KW-1185">Reference proteome</keyword>
<keyword evidence="1" id="KW-0472">Membrane</keyword>